<dbReference type="Proteomes" id="UP000603200">
    <property type="component" value="Unassembled WGS sequence"/>
</dbReference>
<proteinExistence type="predicted"/>
<protein>
    <submittedName>
        <fullName evidence="2">Uncharacterized protein</fullName>
    </submittedName>
</protein>
<accession>A0ABQ4A1T9</accession>
<feature type="region of interest" description="Disordered" evidence="1">
    <location>
        <begin position="54"/>
        <end position="77"/>
    </location>
</feature>
<keyword evidence="3" id="KW-1185">Reference proteome</keyword>
<organism evidence="2 3">
    <name type="scientific">Winogradskya humida</name>
    <dbReference type="NCBI Taxonomy" id="113566"/>
    <lineage>
        <taxon>Bacteria</taxon>
        <taxon>Bacillati</taxon>
        <taxon>Actinomycetota</taxon>
        <taxon>Actinomycetes</taxon>
        <taxon>Micromonosporales</taxon>
        <taxon>Micromonosporaceae</taxon>
        <taxon>Winogradskya</taxon>
    </lineage>
</organism>
<comment type="caution">
    <text evidence="2">The sequence shown here is derived from an EMBL/GenBank/DDBJ whole genome shotgun (WGS) entry which is preliminary data.</text>
</comment>
<reference evidence="2 3" key="1">
    <citation type="submission" date="2021-01" db="EMBL/GenBank/DDBJ databases">
        <title>Whole genome shotgun sequence of Actinoplanes humidus NBRC 14915.</title>
        <authorList>
            <person name="Komaki H."/>
            <person name="Tamura T."/>
        </authorList>
    </citation>
    <scope>NUCLEOTIDE SEQUENCE [LARGE SCALE GENOMIC DNA]</scope>
    <source>
        <strain evidence="2 3">NBRC 14915</strain>
    </source>
</reference>
<evidence type="ECO:0000313" key="3">
    <source>
        <dbReference type="Proteomes" id="UP000603200"/>
    </source>
</evidence>
<evidence type="ECO:0000256" key="1">
    <source>
        <dbReference type="SAM" id="MobiDB-lite"/>
    </source>
</evidence>
<gene>
    <name evidence="2" type="ORF">Ahu01nite_079000</name>
</gene>
<name>A0ABQ4A1T9_9ACTN</name>
<evidence type="ECO:0000313" key="2">
    <source>
        <dbReference type="EMBL" id="GIE24798.1"/>
    </source>
</evidence>
<sequence length="77" mass="8857">MAGLRDQAVTDLTDADPKLVGARFTNWYRRHEPLPEPARRSPAHRLTIRHAISSRATMAALRHQNPAERQRRRGGHR</sequence>
<dbReference type="EMBL" id="BOMN01000113">
    <property type="protein sequence ID" value="GIE24798.1"/>
    <property type="molecule type" value="Genomic_DNA"/>
</dbReference>